<dbReference type="InterPro" id="IPR002347">
    <property type="entry name" value="SDR_fam"/>
</dbReference>
<dbReference type="RefSeq" id="WP_189321511.1">
    <property type="nucleotide sequence ID" value="NZ_BMPQ01000004.1"/>
</dbReference>
<sequence length="268" mass="27517">MPMPDVSARSIAELTSLNDRSVVVTGGGRGLGRAIAARLAEAGARVLVGDVDAELAKAAATELADRYGADVVGIEMDVTDSDSVRGSADFAVERWDRLDAWVNNAGVFPSVPIAEMDDATWDKVFAVNARGVLAGTREASRVMSAGGHGGVIVNICSTAGFQGSAPGLAAYVGSKHAVRGITRQSAMELAPHGIRVLGVAPSYVPTEGNQLAAAGVPVQEDSVPLMMTSPIGRIGTPDDIARVVFFCVSDLSMFMTGSTLLADGGTTA</sequence>
<reference evidence="5" key="2">
    <citation type="submission" date="2020-09" db="EMBL/GenBank/DDBJ databases">
        <authorList>
            <person name="Sun Q."/>
            <person name="Ohkuma M."/>
        </authorList>
    </citation>
    <scope>NUCLEOTIDE SEQUENCE</scope>
    <source>
        <strain evidence="5">JCM 3035</strain>
    </source>
</reference>
<dbReference type="Gene3D" id="3.40.50.720">
    <property type="entry name" value="NAD(P)-binding Rossmann-like Domain"/>
    <property type="match status" value="1"/>
</dbReference>
<dbReference type="PRINTS" id="PR00081">
    <property type="entry name" value="GDHRDH"/>
</dbReference>
<dbReference type="EMBL" id="BMPQ01000004">
    <property type="protein sequence ID" value="GGK59588.1"/>
    <property type="molecule type" value="Genomic_DNA"/>
</dbReference>
<name>A0A917QP22_9ACTN</name>
<protein>
    <submittedName>
        <fullName evidence="5">Dehydrogenase</fullName>
    </submittedName>
</protein>
<gene>
    <name evidence="5" type="ORF">GCM10010094_19930</name>
</gene>
<accession>A0A917QP22</accession>
<keyword evidence="6" id="KW-1185">Reference proteome</keyword>
<comment type="similarity">
    <text evidence="1">Belongs to the short-chain dehydrogenases/reductases (SDR) family.</text>
</comment>
<keyword evidence="3" id="KW-0520">NAD</keyword>
<dbReference type="Pfam" id="PF13561">
    <property type="entry name" value="adh_short_C2"/>
    <property type="match status" value="1"/>
</dbReference>
<dbReference type="FunFam" id="3.40.50.720:FF:000084">
    <property type="entry name" value="Short-chain dehydrogenase reductase"/>
    <property type="match status" value="1"/>
</dbReference>
<dbReference type="AlphaFoldDB" id="A0A917QP22"/>
<reference evidence="5" key="1">
    <citation type="journal article" date="2014" name="Int. J. Syst. Evol. Microbiol.">
        <title>Complete genome sequence of Corynebacterium casei LMG S-19264T (=DSM 44701T), isolated from a smear-ripened cheese.</title>
        <authorList>
            <consortium name="US DOE Joint Genome Institute (JGI-PGF)"/>
            <person name="Walter F."/>
            <person name="Albersmeier A."/>
            <person name="Kalinowski J."/>
            <person name="Ruckert C."/>
        </authorList>
    </citation>
    <scope>NUCLEOTIDE SEQUENCE</scope>
    <source>
        <strain evidence="5">JCM 3035</strain>
    </source>
</reference>
<evidence type="ECO:0000256" key="3">
    <source>
        <dbReference type="ARBA" id="ARBA00023027"/>
    </source>
</evidence>
<proteinExistence type="inferred from homology"/>
<organism evidence="5 6">
    <name type="scientific">Streptomyces flaveus</name>
    <dbReference type="NCBI Taxonomy" id="66370"/>
    <lineage>
        <taxon>Bacteria</taxon>
        <taxon>Bacillati</taxon>
        <taxon>Actinomycetota</taxon>
        <taxon>Actinomycetes</taxon>
        <taxon>Kitasatosporales</taxon>
        <taxon>Streptomycetaceae</taxon>
        <taxon>Streptomyces</taxon>
        <taxon>Streptomyces aurantiacus group</taxon>
    </lineage>
</organism>
<evidence type="ECO:0000256" key="2">
    <source>
        <dbReference type="ARBA" id="ARBA00023002"/>
    </source>
</evidence>
<dbReference type="PANTHER" id="PTHR24321">
    <property type="entry name" value="DEHYDROGENASES, SHORT CHAIN"/>
    <property type="match status" value="1"/>
</dbReference>
<evidence type="ECO:0000313" key="6">
    <source>
        <dbReference type="Proteomes" id="UP000637788"/>
    </source>
</evidence>
<comment type="caution">
    <text evidence="5">The sequence shown here is derived from an EMBL/GenBank/DDBJ whole genome shotgun (WGS) entry which is preliminary data.</text>
</comment>
<dbReference type="NCBIfam" id="NF005559">
    <property type="entry name" value="PRK07231.1"/>
    <property type="match status" value="1"/>
</dbReference>
<dbReference type="CDD" id="cd05233">
    <property type="entry name" value="SDR_c"/>
    <property type="match status" value="1"/>
</dbReference>
<feature type="domain" description="Ketoreductase" evidence="4">
    <location>
        <begin position="20"/>
        <end position="202"/>
    </location>
</feature>
<evidence type="ECO:0000313" key="5">
    <source>
        <dbReference type="EMBL" id="GGK59588.1"/>
    </source>
</evidence>
<dbReference type="Proteomes" id="UP000637788">
    <property type="component" value="Unassembled WGS sequence"/>
</dbReference>
<dbReference type="PANTHER" id="PTHR24321:SF8">
    <property type="entry name" value="ESTRADIOL 17-BETA-DEHYDROGENASE 8-RELATED"/>
    <property type="match status" value="1"/>
</dbReference>
<dbReference type="InterPro" id="IPR057326">
    <property type="entry name" value="KR_dom"/>
</dbReference>
<dbReference type="GO" id="GO:0016491">
    <property type="term" value="F:oxidoreductase activity"/>
    <property type="evidence" value="ECO:0007669"/>
    <property type="project" value="UniProtKB-KW"/>
</dbReference>
<keyword evidence="2" id="KW-0560">Oxidoreductase</keyword>
<dbReference type="PRINTS" id="PR00080">
    <property type="entry name" value="SDRFAMILY"/>
</dbReference>
<dbReference type="InterPro" id="IPR036291">
    <property type="entry name" value="NAD(P)-bd_dom_sf"/>
</dbReference>
<evidence type="ECO:0000259" key="4">
    <source>
        <dbReference type="SMART" id="SM00822"/>
    </source>
</evidence>
<dbReference type="SUPFAM" id="SSF51735">
    <property type="entry name" value="NAD(P)-binding Rossmann-fold domains"/>
    <property type="match status" value="1"/>
</dbReference>
<dbReference type="SMART" id="SM00822">
    <property type="entry name" value="PKS_KR"/>
    <property type="match status" value="1"/>
</dbReference>
<evidence type="ECO:0000256" key="1">
    <source>
        <dbReference type="ARBA" id="ARBA00006484"/>
    </source>
</evidence>